<feature type="domain" description="MobA-like NTP transferase" evidence="4">
    <location>
        <begin position="10"/>
        <end position="145"/>
    </location>
</feature>
<dbReference type="PANTHER" id="PTHR43584:SF8">
    <property type="entry name" value="N-ACETYLMURAMATE ALPHA-1-PHOSPHATE URIDYLYLTRANSFERASE"/>
    <property type="match status" value="1"/>
</dbReference>
<dbReference type="PANTHER" id="PTHR43584">
    <property type="entry name" value="NUCLEOTIDYL TRANSFERASE"/>
    <property type="match status" value="1"/>
</dbReference>
<organism evidence="5 6">
    <name type="scientific">Rhizobium rhizogenes (strain K84 / ATCC BAA-868)</name>
    <name type="common">Agrobacterium radiobacter</name>
    <dbReference type="NCBI Taxonomy" id="311403"/>
    <lineage>
        <taxon>Bacteria</taxon>
        <taxon>Pseudomonadati</taxon>
        <taxon>Pseudomonadota</taxon>
        <taxon>Alphaproteobacteria</taxon>
        <taxon>Hyphomicrobiales</taxon>
        <taxon>Rhizobiaceae</taxon>
        <taxon>Rhizobium/Agrobacterium group</taxon>
        <taxon>Rhizobium</taxon>
    </lineage>
</organism>
<evidence type="ECO:0000313" key="5">
    <source>
        <dbReference type="EMBL" id="ACM29282.1"/>
    </source>
</evidence>
<dbReference type="CDD" id="cd02523">
    <property type="entry name" value="PC_cytidylyltransferase"/>
    <property type="match status" value="1"/>
</dbReference>
<dbReference type="eggNOG" id="COG1213">
    <property type="taxonomic scope" value="Bacteria"/>
</dbReference>
<evidence type="ECO:0000313" key="6">
    <source>
        <dbReference type="Proteomes" id="UP000001600"/>
    </source>
</evidence>
<dbReference type="KEGG" id="ara:Arad_7877"/>
<accession>B9JP02</accession>
<evidence type="ECO:0000256" key="1">
    <source>
        <dbReference type="ARBA" id="ARBA00022679"/>
    </source>
</evidence>
<reference evidence="5 6" key="1">
    <citation type="journal article" date="2009" name="J. Bacteriol.">
        <title>Genome sequences of three Agrobacterium biovars help elucidate the evolution of multichromosome genomes in bacteria.</title>
        <authorList>
            <person name="Slater S.C."/>
            <person name="Goldman B.S."/>
            <person name="Goodner B."/>
            <person name="Setubal J.C."/>
            <person name="Farrand S.K."/>
            <person name="Nester E.W."/>
            <person name="Burr T.J."/>
            <person name="Banta L."/>
            <person name="Dickerman A.W."/>
            <person name="Paulsen I."/>
            <person name="Otten L."/>
            <person name="Suen G."/>
            <person name="Welch R."/>
            <person name="Almeida N.F."/>
            <person name="Arnold F."/>
            <person name="Burton O.T."/>
            <person name="Du Z."/>
            <person name="Ewing A."/>
            <person name="Godsy E."/>
            <person name="Heisel S."/>
            <person name="Houmiel K.L."/>
            <person name="Jhaveri J."/>
            <person name="Lu J."/>
            <person name="Miller N.M."/>
            <person name="Norton S."/>
            <person name="Chen Q."/>
            <person name="Phoolcharoen W."/>
            <person name="Ohlin V."/>
            <person name="Ondrusek D."/>
            <person name="Pride N."/>
            <person name="Stricklin S.L."/>
            <person name="Sun J."/>
            <person name="Wheeler C."/>
            <person name="Wilson L."/>
            <person name="Zhu H."/>
            <person name="Wood D.W."/>
        </authorList>
    </citation>
    <scope>NUCLEOTIDE SEQUENCE [LARGE SCALE GENOMIC DNA]</scope>
    <source>
        <strain evidence="6">K84 / ATCC BAA-868</strain>
    </source>
</reference>
<dbReference type="InterPro" id="IPR050065">
    <property type="entry name" value="GlmU-like"/>
</dbReference>
<dbReference type="AlphaFoldDB" id="B9JP02"/>
<dbReference type="EMBL" id="CP000629">
    <property type="protein sequence ID" value="ACM29282.1"/>
    <property type="molecule type" value="Genomic_DNA"/>
</dbReference>
<protein>
    <recommendedName>
        <fullName evidence="4">MobA-like NTP transferase domain-containing protein</fullName>
    </recommendedName>
</protein>
<dbReference type="RefSeq" id="WP_012649607.1">
    <property type="nucleotide sequence ID" value="NC_011983.1"/>
</dbReference>
<evidence type="ECO:0000256" key="3">
    <source>
        <dbReference type="ARBA" id="ARBA00022842"/>
    </source>
</evidence>
<keyword evidence="3" id="KW-0460">Magnesium</keyword>
<evidence type="ECO:0000259" key="4">
    <source>
        <dbReference type="Pfam" id="PF12804"/>
    </source>
</evidence>
<keyword evidence="2" id="KW-0548">Nucleotidyltransferase</keyword>
<dbReference type="InterPro" id="IPR029044">
    <property type="entry name" value="Nucleotide-diphossugar_trans"/>
</dbReference>
<dbReference type="Pfam" id="PF12804">
    <property type="entry name" value="NTP_transf_3"/>
    <property type="match status" value="1"/>
</dbReference>
<dbReference type="STRING" id="311403.Arad_7877"/>
<proteinExistence type="predicted"/>
<gene>
    <name evidence="5" type="ordered locus">Arad_7877</name>
</gene>
<dbReference type="GO" id="GO:0016779">
    <property type="term" value="F:nucleotidyltransferase activity"/>
    <property type="evidence" value="ECO:0007669"/>
    <property type="project" value="UniProtKB-KW"/>
</dbReference>
<dbReference type="SUPFAM" id="SSF53448">
    <property type="entry name" value="Nucleotide-diphospho-sugar transferases"/>
    <property type="match status" value="1"/>
</dbReference>
<sequence length="264" mass="28471">MSEDAAGTRAIILAAGRGSRLVGYDNPKVLLEFGGKSLLRRHFEALSAVGVNRIDLVLGYKAASIASAARLLSDVPLHITEVEWLGMGSLNSLVAADLTAVDADRVLIMDADVLYTPVILKRLITSKSENTALIDRNGAIGDEPVKICVRDGQIVDFEKSPDNLGDWRGESVGFFKLGPKAAKHLASLASSLHASGGTGLPHEVALRRILTDSEHSFAIEDITGLPWIEIDFPEDVDRARIDILARMEAIERSHTTERNSVLGV</sequence>
<keyword evidence="1" id="KW-0808">Transferase</keyword>
<dbReference type="Gene3D" id="3.90.550.10">
    <property type="entry name" value="Spore Coat Polysaccharide Biosynthesis Protein SpsA, Chain A"/>
    <property type="match status" value="1"/>
</dbReference>
<dbReference type="InterPro" id="IPR025877">
    <property type="entry name" value="MobA-like_NTP_Trfase"/>
</dbReference>
<dbReference type="Proteomes" id="UP000001600">
    <property type="component" value="Chromosome 2"/>
</dbReference>
<dbReference type="HOGENOM" id="CLU_029499_5_0_5"/>
<name>B9JP02_RHIR8</name>
<evidence type="ECO:0000256" key="2">
    <source>
        <dbReference type="ARBA" id="ARBA00022695"/>
    </source>
</evidence>